<dbReference type="Pfam" id="PF17765">
    <property type="entry name" value="MLTR_LBD"/>
    <property type="match status" value="1"/>
</dbReference>
<gene>
    <name evidence="2" type="ORF">BIV23_32200</name>
</gene>
<comment type="caution">
    <text evidence="2">The sequence shown here is derived from an EMBL/GenBank/DDBJ whole genome shotgun (WGS) entry which is preliminary data.</text>
</comment>
<dbReference type="Gene3D" id="1.10.260.40">
    <property type="entry name" value="lambda repressor-like DNA-binding domains"/>
    <property type="match status" value="1"/>
</dbReference>
<dbReference type="SMART" id="SM00530">
    <property type="entry name" value="HTH_XRE"/>
    <property type="match status" value="1"/>
</dbReference>
<dbReference type="CDD" id="cd00093">
    <property type="entry name" value="HTH_XRE"/>
    <property type="match status" value="1"/>
</dbReference>
<organism evidence="2 3">
    <name type="scientific">Streptomyces monashensis</name>
    <dbReference type="NCBI Taxonomy" id="1678012"/>
    <lineage>
        <taxon>Bacteria</taxon>
        <taxon>Bacillati</taxon>
        <taxon>Actinomycetota</taxon>
        <taxon>Actinomycetes</taxon>
        <taxon>Kitasatosporales</taxon>
        <taxon>Streptomycetaceae</taxon>
        <taxon>Streptomyces</taxon>
    </lineage>
</organism>
<evidence type="ECO:0000313" key="2">
    <source>
        <dbReference type="EMBL" id="OIJ96608.1"/>
    </source>
</evidence>
<dbReference type="EMBL" id="MLYO01000061">
    <property type="protein sequence ID" value="OIJ96608.1"/>
    <property type="molecule type" value="Genomic_DNA"/>
</dbReference>
<dbReference type="SUPFAM" id="SSF47413">
    <property type="entry name" value="lambda repressor-like DNA-binding domains"/>
    <property type="match status" value="1"/>
</dbReference>
<dbReference type="Proteomes" id="UP000179642">
    <property type="component" value="Unassembled WGS sequence"/>
</dbReference>
<accession>A0A1S2PS06</accession>
<keyword evidence="3" id="KW-1185">Reference proteome</keyword>
<dbReference type="Pfam" id="PF13560">
    <property type="entry name" value="HTH_31"/>
    <property type="match status" value="1"/>
</dbReference>
<dbReference type="GO" id="GO:0003677">
    <property type="term" value="F:DNA binding"/>
    <property type="evidence" value="ECO:0007669"/>
    <property type="project" value="InterPro"/>
</dbReference>
<dbReference type="AlphaFoldDB" id="A0A1S2PS06"/>
<proteinExistence type="predicted"/>
<sequence>MTEDSAPTGEASGRRTELAAFLRSRRERITPADVGMPPGIRRRTPGLRREEVAQLAGVGITWYTWLEQGRPINVSVQVLDSVARTLRLDATERGHLHRLAGVPEIAPADGDQILEPEIQQILDSIPVPAVVFNTRYDVLAWNRPYQLMWPRFIERGELNLLCEVFLVPPCCNTMENRESELPALVATFRAAYARHLKEPAWTDLVRRLSAASPEFAVLWAAQDVALPVTREFRVYANPAVGQVVYRCTTLAVTATPETYINVYTPADDVSRERVEWLLAHPDAIPAPSHTH</sequence>
<reference evidence="2 3" key="1">
    <citation type="submission" date="2016-10" db="EMBL/GenBank/DDBJ databases">
        <title>Genome sequence of Streptomyces sp. MUSC 1.</title>
        <authorList>
            <person name="Lee L.-H."/>
            <person name="Ser H.-L."/>
            <person name="Law J.W.-F."/>
        </authorList>
    </citation>
    <scope>NUCLEOTIDE SEQUENCE [LARGE SCALE GENOMIC DNA]</scope>
    <source>
        <strain evidence="2 3">MUSC 1</strain>
    </source>
</reference>
<evidence type="ECO:0000259" key="1">
    <source>
        <dbReference type="SMART" id="SM00530"/>
    </source>
</evidence>
<name>A0A1S2PS06_9ACTN</name>
<protein>
    <submittedName>
        <fullName evidence="2">Transcriptional regulator</fullName>
    </submittedName>
</protein>
<dbReference type="InterPro" id="IPR010982">
    <property type="entry name" value="Lambda_DNA-bd_dom_sf"/>
</dbReference>
<feature type="domain" description="HTH cro/C1-type" evidence="1">
    <location>
        <begin position="21"/>
        <end position="93"/>
    </location>
</feature>
<dbReference type="OrthoDB" id="3542608at2"/>
<dbReference type="PANTHER" id="PTHR35010">
    <property type="entry name" value="BLL4672 PROTEIN-RELATED"/>
    <property type="match status" value="1"/>
</dbReference>
<dbReference type="InterPro" id="IPR041413">
    <property type="entry name" value="MLTR_LBD"/>
</dbReference>
<evidence type="ECO:0000313" key="3">
    <source>
        <dbReference type="Proteomes" id="UP000179642"/>
    </source>
</evidence>
<dbReference type="InterPro" id="IPR001387">
    <property type="entry name" value="Cro/C1-type_HTH"/>
</dbReference>
<dbReference type="PANTHER" id="PTHR35010:SF2">
    <property type="entry name" value="BLL4672 PROTEIN"/>
    <property type="match status" value="1"/>
</dbReference>
<dbReference type="Gene3D" id="3.30.450.180">
    <property type="match status" value="1"/>
</dbReference>